<dbReference type="Proteomes" id="UP001434737">
    <property type="component" value="Chromosome"/>
</dbReference>
<dbReference type="SUPFAM" id="SSF53448">
    <property type="entry name" value="Nucleotide-diphospho-sugar transferases"/>
    <property type="match status" value="1"/>
</dbReference>
<dbReference type="PANTHER" id="PTHR22916:SF3">
    <property type="entry name" value="UDP-GLCNAC:BETAGAL BETA-1,3-N-ACETYLGLUCOSAMINYLTRANSFERASE-LIKE PROTEIN 1"/>
    <property type="match status" value="1"/>
</dbReference>
<dbReference type="Gene3D" id="3.90.550.10">
    <property type="entry name" value="Spore Coat Polysaccharide Biosynthesis Protein SpsA, Chain A"/>
    <property type="match status" value="1"/>
</dbReference>
<sequence>MPPRISLITTAFNAASSISYTLDSVLSQKYNDFEHIIIDAKSSDETLQIIESYRPRYEKRGLSLIVISQSDKGIYDGMNKGLKYANGDIIGFLNADDFFASNDVLDFIAWGFDRPDNVQIIYANITYINAHHKPLRPLKGKPFSRLGFMCGFHPPHPSFYAKKRLYEQYGNFNLKFNIAADYELMLRFLYKYALKSFYIDKCFVKMRVGGASNVSLKNIFKANLQCAQAWRENHLSTLPLFILLKPLTKLKDRLIMLFRSNGGGEG</sequence>
<protein>
    <submittedName>
        <fullName evidence="2">Glycosyltransferase family 2 protein</fullName>
        <ecNumber evidence="2">2.4.-.-</ecNumber>
    </submittedName>
</protein>
<evidence type="ECO:0000259" key="1">
    <source>
        <dbReference type="Pfam" id="PF00535"/>
    </source>
</evidence>
<dbReference type="InterPro" id="IPR029044">
    <property type="entry name" value="Nucleotide-diphossugar_trans"/>
</dbReference>
<keyword evidence="3" id="KW-1185">Reference proteome</keyword>
<dbReference type="EC" id="2.4.-.-" evidence="2"/>
<feature type="domain" description="Glycosyltransferase 2-like" evidence="1">
    <location>
        <begin position="6"/>
        <end position="115"/>
    </location>
</feature>
<name>A0ABZ3F6D7_9HELI</name>
<dbReference type="EMBL" id="CP145316">
    <property type="protein sequence ID" value="XAM17646.1"/>
    <property type="molecule type" value="Genomic_DNA"/>
</dbReference>
<dbReference type="Pfam" id="PF00535">
    <property type="entry name" value="Glycos_transf_2"/>
    <property type="match status" value="1"/>
</dbReference>
<organism evidence="2 3">
    <name type="scientific">Helicobacter mastomyrinus</name>
    <dbReference type="NCBI Taxonomy" id="287948"/>
    <lineage>
        <taxon>Bacteria</taxon>
        <taxon>Pseudomonadati</taxon>
        <taxon>Campylobacterota</taxon>
        <taxon>Epsilonproteobacteria</taxon>
        <taxon>Campylobacterales</taxon>
        <taxon>Helicobacteraceae</taxon>
        <taxon>Helicobacter</taxon>
    </lineage>
</organism>
<dbReference type="RefSeq" id="WP_343353288.1">
    <property type="nucleotide sequence ID" value="NZ_CP145316.1"/>
</dbReference>
<dbReference type="PANTHER" id="PTHR22916">
    <property type="entry name" value="GLYCOSYLTRANSFERASE"/>
    <property type="match status" value="1"/>
</dbReference>
<dbReference type="InterPro" id="IPR001173">
    <property type="entry name" value="Glyco_trans_2-like"/>
</dbReference>
<reference evidence="2 3" key="1">
    <citation type="submission" date="2024-02" db="EMBL/GenBank/DDBJ databases">
        <title>Genome and pathogenicity analysis of Helicobacter mastomyrinus isolated from mice.</title>
        <authorList>
            <person name="Zhu L."/>
        </authorList>
    </citation>
    <scope>NUCLEOTIDE SEQUENCE [LARGE SCALE GENOMIC DNA]</scope>
    <source>
        <strain evidence="2 3">Hm-17</strain>
    </source>
</reference>
<keyword evidence="2" id="KW-0328">Glycosyltransferase</keyword>
<proteinExistence type="predicted"/>
<keyword evidence="2" id="KW-0808">Transferase</keyword>
<dbReference type="CDD" id="cd06433">
    <property type="entry name" value="GT_2_WfgS_like"/>
    <property type="match status" value="1"/>
</dbReference>
<evidence type="ECO:0000313" key="3">
    <source>
        <dbReference type="Proteomes" id="UP001434737"/>
    </source>
</evidence>
<accession>A0ABZ3F6D7</accession>
<evidence type="ECO:0000313" key="2">
    <source>
        <dbReference type="EMBL" id="XAM17646.1"/>
    </source>
</evidence>
<gene>
    <name evidence="2" type="ORF">V3I05_08120</name>
</gene>
<dbReference type="GO" id="GO:0016757">
    <property type="term" value="F:glycosyltransferase activity"/>
    <property type="evidence" value="ECO:0007669"/>
    <property type="project" value="UniProtKB-KW"/>
</dbReference>